<name>C8NFI7_9LACT</name>
<keyword evidence="5 9" id="KW-1133">Transmembrane helix</keyword>
<evidence type="ECO:0000256" key="7">
    <source>
        <dbReference type="ARBA" id="ARBA00023306"/>
    </source>
</evidence>
<keyword evidence="7" id="KW-0131">Cell cycle</keyword>
<feature type="transmembrane region" description="Helical" evidence="9">
    <location>
        <begin position="43"/>
        <end position="66"/>
    </location>
</feature>
<evidence type="ECO:0000256" key="2">
    <source>
        <dbReference type="ARBA" id="ARBA00022475"/>
    </source>
</evidence>
<organism evidence="10 11">
    <name type="scientific">Granulicatella adiacens ATCC 49175</name>
    <dbReference type="NCBI Taxonomy" id="638301"/>
    <lineage>
        <taxon>Bacteria</taxon>
        <taxon>Bacillati</taxon>
        <taxon>Bacillota</taxon>
        <taxon>Bacilli</taxon>
        <taxon>Lactobacillales</taxon>
        <taxon>Carnobacteriaceae</taxon>
        <taxon>Granulicatella</taxon>
    </lineage>
</organism>
<keyword evidence="6 9" id="KW-0472">Membrane</keyword>
<gene>
    <name evidence="10" type="primary">ftsL</name>
    <name evidence="10" type="ORF">HMPREF0444_0682</name>
</gene>
<evidence type="ECO:0000256" key="9">
    <source>
        <dbReference type="SAM" id="Phobius"/>
    </source>
</evidence>
<dbReference type="eggNOG" id="COG4839">
    <property type="taxonomic scope" value="Bacteria"/>
</dbReference>
<evidence type="ECO:0000256" key="4">
    <source>
        <dbReference type="ARBA" id="ARBA00022692"/>
    </source>
</evidence>
<dbReference type="GO" id="GO:0005886">
    <property type="term" value="C:plasma membrane"/>
    <property type="evidence" value="ECO:0007669"/>
    <property type="project" value="UniProtKB-SubCell"/>
</dbReference>
<proteinExistence type="predicted"/>
<accession>C8NFI7</accession>
<evidence type="ECO:0000313" key="11">
    <source>
        <dbReference type="Proteomes" id="UP000005926"/>
    </source>
</evidence>
<keyword evidence="4 9" id="KW-0812">Transmembrane</keyword>
<evidence type="ECO:0000256" key="1">
    <source>
        <dbReference type="ARBA" id="ARBA00004401"/>
    </source>
</evidence>
<dbReference type="InterPro" id="IPR011922">
    <property type="entry name" value="Cell_div_FtsL"/>
</dbReference>
<evidence type="ECO:0000256" key="8">
    <source>
        <dbReference type="NCBIfam" id="TIGR02209"/>
    </source>
</evidence>
<comment type="caution">
    <text evidence="10">The sequence shown here is derived from an EMBL/GenBank/DDBJ whole genome shotgun (WGS) entry which is preliminary data.</text>
</comment>
<evidence type="ECO:0000256" key="5">
    <source>
        <dbReference type="ARBA" id="ARBA00022989"/>
    </source>
</evidence>
<evidence type="ECO:0000256" key="3">
    <source>
        <dbReference type="ARBA" id="ARBA00022618"/>
    </source>
</evidence>
<sequence length="123" mass="13826">MALAEKYVDTLNVSVPKQTPLVRKGQEVTSIPEEKQKANLMQVLILSGVVLAFLATMTIVASMIVANKNRQLQDIESQTTLIQRENNTLLQSTQELSQYDRVNRIANEQGLKMNEDNVRNVGR</sequence>
<dbReference type="AlphaFoldDB" id="C8NFI7"/>
<keyword evidence="11" id="KW-1185">Reference proteome</keyword>
<keyword evidence="2" id="KW-1003">Cell membrane</keyword>
<dbReference type="GO" id="GO:0051301">
    <property type="term" value="P:cell division"/>
    <property type="evidence" value="ECO:0007669"/>
    <property type="project" value="UniProtKB-KW"/>
</dbReference>
<dbReference type="STRING" id="638301.HMPREF0444_0682"/>
<dbReference type="Proteomes" id="UP000005926">
    <property type="component" value="Unassembled WGS sequence"/>
</dbReference>
<protein>
    <recommendedName>
        <fullName evidence="8">Cell division protein FtsL</fullName>
    </recommendedName>
</protein>
<comment type="subcellular location">
    <subcellularLocation>
        <location evidence="1">Cell membrane</location>
        <topology evidence="1">Single-pass type II membrane protein</topology>
    </subcellularLocation>
</comment>
<dbReference type="GeneID" id="78412991"/>
<dbReference type="NCBIfam" id="TIGR02209">
    <property type="entry name" value="ftsL_broad"/>
    <property type="match status" value="1"/>
</dbReference>
<dbReference type="EMBL" id="ACKZ01000014">
    <property type="protein sequence ID" value="EEW37592.1"/>
    <property type="molecule type" value="Genomic_DNA"/>
</dbReference>
<evidence type="ECO:0000313" key="10">
    <source>
        <dbReference type="EMBL" id="EEW37592.1"/>
    </source>
</evidence>
<reference evidence="10 11" key="1">
    <citation type="submission" date="2009-08" db="EMBL/GenBank/DDBJ databases">
        <authorList>
            <person name="Muzny D."/>
            <person name="Qin X."/>
            <person name="Deng J."/>
            <person name="Jiang H."/>
            <person name="Liu Y."/>
            <person name="Qu J."/>
            <person name="Song X.-Z."/>
            <person name="Zhang L."/>
            <person name="Thornton R."/>
            <person name="Coyle M."/>
            <person name="Francisco L."/>
            <person name="Jackson L."/>
            <person name="Javaid M."/>
            <person name="Korchina V."/>
            <person name="Kovar C."/>
            <person name="Mata R."/>
            <person name="Mathew T."/>
            <person name="Ngo R."/>
            <person name="Nguyen L."/>
            <person name="Nguyen N."/>
            <person name="Okwuonu G."/>
            <person name="Ongeri F."/>
            <person name="Pham C."/>
            <person name="Simmons D."/>
            <person name="Wilczek-Boney K."/>
            <person name="Hale W."/>
            <person name="Jakkamsetti A."/>
            <person name="Pham P."/>
            <person name="Ruth R."/>
            <person name="San Lucas F."/>
            <person name="Warren J."/>
            <person name="Zhang J."/>
            <person name="Zhao Z."/>
            <person name="Zhou C."/>
            <person name="Zhu D."/>
            <person name="Lee S."/>
            <person name="Bess C."/>
            <person name="Blankenburg K."/>
            <person name="Forbes L."/>
            <person name="Fu Q."/>
            <person name="Gubbala S."/>
            <person name="Hirani K."/>
            <person name="Jayaseelan J.C."/>
            <person name="Lara F."/>
            <person name="Munidasa M."/>
            <person name="Palculict T."/>
            <person name="Patil S."/>
            <person name="Pu L.-L."/>
            <person name="Saada N."/>
            <person name="Tang L."/>
            <person name="Weissenberger G."/>
            <person name="Zhu Y."/>
            <person name="Hemphill L."/>
            <person name="Shang Y."/>
            <person name="Youmans B."/>
            <person name="Ayvaz T."/>
            <person name="Ross M."/>
            <person name="Santibanez J."/>
            <person name="Aqrawi P."/>
            <person name="Gross S."/>
            <person name="Joshi V."/>
            <person name="Fowler G."/>
            <person name="Nazareth L."/>
            <person name="Reid J."/>
            <person name="Worley K."/>
            <person name="Petrosino J."/>
            <person name="Highlander S."/>
            <person name="Gibbs R."/>
        </authorList>
    </citation>
    <scope>NUCLEOTIDE SEQUENCE [LARGE SCALE GENOMIC DNA]</scope>
    <source>
        <strain evidence="10 11">ATCC 49175</strain>
    </source>
</reference>
<evidence type="ECO:0000256" key="6">
    <source>
        <dbReference type="ARBA" id="ARBA00023136"/>
    </source>
</evidence>
<dbReference type="HOGENOM" id="CLU_2012012_0_0_9"/>
<dbReference type="RefSeq" id="WP_005605986.1">
    <property type="nucleotide sequence ID" value="NZ_CP102283.1"/>
</dbReference>
<keyword evidence="3 10" id="KW-0132">Cell division</keyword>